<evidence type="ECO:0000313" key="3">
    <source>
        <dbReference type="EMBL" id="KAI1513752.1"/>
    </source>
</evidence>
<evidence type="ECO:0000313" key="4">
    <source>
        <dbReference type="Proteomes" id="UP000245464"/>
    </source>
</evidence>
<keyword evidence="1" id="KW-1133">Transmembrane helix</keyword>
<dbReference type="Proteomes" id="UP000249757">
    <property type="component" value="Unassembled WGS sequence"/>
</dbReference>
<keyword evidence="1" id="KW-0812">Transmembrane</keyword>
<name>A0A2W1EGJ9_9PLEO</name>
<proteinExistence type="predicted"/>
<dbReference type="OMA" id="PIEWQDR"/>
<dbReference type="EMBL" id="NQIK02000001">
    <property type="protein sequence ID" value="KAF7577826.1"/>
    <property type="molecule type" value="Genomic_DNA"/>
</dbReference>
<evidence type="ECO:0000313" key="5">
    <source>
        <dbReference type="Proteomes" id="UP000249757"/>
    </source>
</evidence>
<feature type="transmembrane region" description="Helical" evidence="1">
    <location>
        <begin position="113"/>
        <end position="130"/>
    </location>
</feature>
<organism evidence="3 5">
    <name type="scientific">Pyrenophora tritici-repentis</name>
    <dbReference type="NCBI Taxonomy" id="45151"/>
    <lineage>
        <taxon>Eukaryota</taxon>
        <taxon>Fungi</taxon>
        <taxon>Dikarya</taxon>
        <taxon>Ascomycota</taxon>
        <taxon>Pezizomycotina</taxon>
        <taxon>Dothideomycetes</taxon>
        <taxon>Pleosporomycetidae</taxon>
        <taxon>Pleosporales</taxon>
        <taxon>Pleosporineae</taxon>
        <taxon>Pleosporaceae</taxon>
        <taxon>Pyrenophora</taxon>
    </lineage>
</organism>
<dbReference type="AlphaFoldDB" id="A0A2W1EGJ9"/>
<reference evidence="5" key="4">
    <citation type="journal article" date="2022" name="Microb. Genom.">
        <title>A global pangenome for the wheat fungal pathogen Pyrenophora tritici-repentis and prediction of effector protein structural homology.</title>
        <authorList>
            <person name="Moolhuijzen P.M."/>
            <person name="See P.T."/>
            <person name="Shi G."/>
            <person name="Powell H.R."/>
            <person name="Cockram J."/>
            <person name="Jorgensen L.N."/>
            <person name="Benslimane H."/>
            <person name="Strelkov S.E."/>
            <person name="Turner J."/>
            <person name="Liu Z."/>
            <person name="Moffat C.S."/>
        </authorList>
    </citation>
    <scope>NUCLEOTIDE SEQUENCE [LARGE SCALE GENOMIC DNA]</scope>
</reference>
<reference evidence="3" key="2">
    <citation type="submission" date="2021-05" db="EMBL/GenBank/DDBJ databases">
        <authorList>
            <person name="Moolhuijzen P.M."/>
            <person name="Moffat C.S."/>
        </authorList>
    </citation>
    <scope>NUCLEOTIDE SEQUENCE</scope>
    <source>
        <strain evidence="3">86-124</strain>
    </source>
</reference>
<evidence type="ECO:0000313" key="2">
    <source>
        <dbReference type="EMBL" id="KAF7577826.1"/>
    </source>
</evidence>
<keyword evidence="1" id="KW-0472">Membrane</keyword>
<dbReference type="PANTHER" id="PTHR38636">
    <property type="entry name" value="PROTEIN CBG20488"/>
    <property type="match status" value="1"/>
</dbReference>
<gene>
    <name evidence="3" type="ORF">Ptr86124_007654</name>
    <name evidence="2" type="ORF">PtrM4_020660</name>
</gene>
<feature type="transmembrane region" description="Helical" evidence="1">
    <location>
        <begin position="142"/>
        <end position="164"/>
    </location>
</feature>
<feature type="transmembrane region" description="Helical" evidence="1">
    <location>
        <begin position="20"/>
        <end position="48"/>
    </location>
</feature>
<dbReference type="InterPro" id="IPR013869">
    <property type="entry name" value="DUF1757"/>
</dbReference>
<accession>A0A2W1EGJ9</accession>
<evidence type="ECO:0000256" key="1">
    <source>
        <dbReference type="SAM" id="Phobius"/>
    </source>
</evidence>
<protein>
    <submittedName>
        <fullName evidence="3">Uncharacterized protein</fullName>
    </submittedName>
</protein>
<dbReference type="Pfam" id="PF08560">
    <property type="entry name" value="DUF1757"/>
    <property type="match status" value="1"/>
</dbReference>
<sequence>MASFFPHPVYAEDQPYARTILYLHVMRASAMSFSFFSLAQFPASLVAARYHKAPIDYNTILAHTLKTSSRGLVIGIIAGAVVTWGRMRGRKEIEWKDRSWSILENNGEVKTDWVALGAASGGAVAALLAARSGKINMTADRAVLGGTGAGMAAGVPYMIASFAMGRKSA</sequence>
<feature type="transmembrane region" description="Helical" evidence="1">
    <location>
        <begin position="69"/>
        <end position="87"/>
    </location>
</feature>
<reference evidence="2 4" key="1">
    <citation type="journal article" date="2018" name="BMC Genomics">
        <title>Comparative genomics of the wheat fungal pathogen Pyrenophora tritici-repentis reveals chromosomal variations and genome plasticity.</title>
        <authorList>
            <person name="Moolhuijzen P."/>
            <person name="See P.T."/>
            <person name="Hane J.K."/>
            <person name="Shi G."/>
            <person name="Liu Z."/>
            <person name="Oliver R.P."/>
            <person name="Moffat C.S."/>
        </authorList>
    </citation>
    <scope>NUCLEOTIDE SEQUENCE [LARGE SCALE GENOMIC DNA]</scope>
    <source>
        <strain evidence="2">M4</strain>
    </source>
</reference>
<keyword evidence="5" id="KW-1185">Reference proteome</keyword>
<reference evidence="3" key="3">
    <citation type="journal article" date="2022" name="bioRxiv">
        <title>A global pangenome for the wheat fungal pathogen Pyrenophora tritici-repentis and prediction of effector protein structural homology.</title>
        <authorList>
            <person name="Moolhuijzen P."/>
            <person name="See P.T."/>
            <person name="Shi G."/>
            <person name="Powell H.R."/>
            <person name="Cockram J."/>
            <person name="Jorgensen L.N."/>
            <person name="Benslimane H."/>
            <person name="Strelkov S.E."/>
            <person name="Turner J."/>
            <person name="Liu Z."/>
            <person name="Moffat C.S."/>
        </authorList>
    </citation>
    <scope>NUCLEOTIDE SEQUENCE</scope>
    <source>
        <strain evidence="3">86-124</strain>
    </source>
</reference>
<dbReference type="EMBL" id="NRDI02000009">
    <property type="protein sequence ID" value="KAI1513752.1"/>
    <property type="molecule type" value="Genomic_DNA"/>
</dbReference>
<dbReference type="Proteomes" id="UP000245464">
    <property type="component" value="Chromosome 1"/>
</dbReference>
<comment type="caution">
    <text evidence="3">The sequence shown here is derived from an EMBL/GenBank/DDBJ whole genome shotgun (WGS) entry which is preliminary data.</text>
</comment>
<dbReference type="PANTHER" id="PTHR38636:SF1">
    <property type="entry name" value="CHLORIDE CHANNEL PROTEIN CLC-D"/>
    <property type="match status" value="1"/>
</dbReference>